<proteinExistence type="predicted"/>
<gene>
    <name evidence="2" type="ORF">P73_3901</name>
</gene>
<reference evidence="2 3" key="1">
    <citation type="journal article" date="2014" name="Int. J. Syst. Evol. Microbiol.">
        <title>Celeribacter indicus sp. nov., a polycyclic aromatic hydrocarbon-degrading bacterium from deep-sea sediment and reclassification of Huaishuia halophila as Celeribacter halophilus comb. nov.</title>
        <authorList>
            <person name="Lai Q."/>
            <person name="Cao J."/>
            <person name="Yuan J."/>
            <person name="Li F."/>
            <person name="Shao Z."/>
        </authorList>
    </citation>
    <scope>NUCLEOTIDE SEQUENCE [LARGE SCALE GENOMIC DNA]</scope>
    <source>
        <strain evidence="2">P73</strain>
    </source>
</reference>
<dbReference type="AlphaFoldDB" id="A0A0B5E6I9"/>
<dbReference type="EMBL" id="CP004393">
    <property type="protein sequence ID" value="AJE48616.1"/>
    <property type="molecule type" value="Genomic_DNA"/>
</dbReference>
<keyword evidence="1" id="KW-1133">Transmembrane helix</keyword>
<dbReference type="RefSeq" id="WP_043870909.1">
    <property type="nucleotide sequence ID" value="NZ_CP004393.1"/>
</dbReference>
<organism evidence="2 3">
    <name type="scientific">Celeribacter indicus</name>
    <dbReference type="NCBI Taxonomy" id="1208324"/>
    <lineage>
        <taxon>Bacteria</taxon>
        <taxon>Pseudomonadati</taxon>
        <taxon>Pseudomonadota</taxon>
        <taxon>Alphaproteobacteria</taxon>
        <taxon>Rhodobacterales</taxon>
        <taxon>Roseobacteraceae</taxon>
        <taxon>Celeribacter</taxon>
    </lineage>
</organism>
<keyword evidence="3" id="KW-1185">Reference proteome</keyword>
<feature type="transmembrane region" description="Helical" evidence="1">
    <location>
        <begin position="33"/>
        <end position="55"/>
    </location>
</feature>
<name>A0A0B5E6I9_9RHOB</name>
<sequence length="171" mass="18707">MLLEFIATISAGAGAAGIVLLIGRLTSGALPKWLLPAAAGAAMLAFSIWTDYSWFDRAQQGLGAEKVVATTIDKRQIWRPWTYVAPVTTRFIALDRTRADQDDATVFADMYLVSRREDSVIVPAAFDCLLGRRADLIGAEGGTPEARLESARWHDLGEDDPVLRTACDRLR</sequence>
<dbReference type="STRING" id="1208324.P73_3901"/>
<keyword evidence="1" id="KW-0812">Transmembrane</keyword>
<feature type="transmembrane region" description="Helical" evidence="1">
    <location>
        <begin position="6"/>
        <end position="26"/>
    </location>
</feature>
<evidence type="ECO:0000256" key="1">
    <source>
        <dbReference type="SAM" id="Phobius"/>
    </source>
</evidence>
<dbReference type="KEGG" id="cid:P73_3901"/>
<dbReference type="OrthoDB" id="8601734at2"/>
<dbReference type="HOGENOM" id="CLU_133118_0_0_5"/>
<evidence type="ECO:0000313" key="3">
    <source>
        <dbReference type="Proteomes" id="UP000031521"/>
    </source>
</evidence>
<keyword evidence="1" id="KW-0472">Membrane</keyword>
<evidence type="ECO:0000313" key="2">
    <source>
        <dbReference type="EMBL" id="AJE48616.1"/>
    </source>
</evidence>
<dbReference type="Proteomes" id="UP000031521">
    <property type="component" value="Chromosome"/>
</dbReference>
<accession>A0A0B5E6I9</accession>
<protein>
    <submittedName>
        <fullName evidence="2">Uncharacterized protein</fullName>
    </submittedName>
</protein>